<feature type="domain" description="Lipocalin/cytosolic fatty-acid binding" evidence="4">
    <location>
        <begin position="2480"/>
        <end position="2603"/>
    </location>
</feature>
<dbReference type="Gene3D" id="2.40.128.20">
    <property type="match status" value="19"/>
</dbReference>
<feature type="domain" description="Lipocalin/cytosolic fatty-acid binding" evidence="3">
    <location>
        <begin position="329"/>
        <end position="454"/>
    </location>
</feature>
<reference evidence="5" key="1">
    <citation type="submission" date="2021-12" db="EMBL/GenBank/DDBJ databases">
        <authorList>
            <person name="Martin H S."/>
        </authorList>
    </citation>
    <scope>NUCLEOTIDE SEQUENCE</scope>
</reference>
<feature type="domain" description="Lipocalin/cytosolic fatty-acid binding" evidence="3">
    <location>
        <begin position="1226"/>
        <end position="1359"/>
    </location>
</feature>
<feature type="domain" description="Lipocalin/cytosolic fatty-acid binding" evidence="4">
    <location>
        <begin position="862"/>
        <end position="986"/>
    </location>
</feature>
<organism evidence="5 6">
    <name type="scientific">Brenthis ino</name>
    <name type="common">lesser marbled fritillary</name>
    <dbReference type="NCBI Taxonomy" id="405034"/>
    <lineage>
        <taxon>Eukaryota</taxon>
        <taxon>Metazoa</taxon>
        <taxon>Ecdysozoa</taxon>
        <taxon>Arthropoda</taxon>
        <taxon>Hexapoda</taxon>
        <taxon>Insecta</taxon>
        <taxon>Pterygota</taxon>
        <taxon>Neoptera</taxon>
        <taxon>Endopterygota</taxon>
        <taxon>Lepidoptera</taxon>
        <taxon>Glossata</taxon>
        <taxon>Ditrysia</taxon>
        <taxon>Papilionoidea</taxon>
        <taxon>Nymphalidae</taxon>
        <taxon>Heliconiinae</taxon>
        <taxon>Argynnini</taxon>
        <taxon>Brenthis</taxon>
    </lineage>
</organism>
<dbReference type="InterPro" id="IPR012674">
    <property type="entry name" value="Calycin"/>
</dbReference>
<feature type="domain" description="Lipocalin/cytosolic fatty-acid binding" evidence="4">
    <location>
        <begin position="3190"/>
        <end position="3319"/>
    </location>
</feature>
<dbReference type="CDD" id="cd00301">
    <property type="entry name" value="lipocalin_FABP"/>
    <property type="match status" value="2"/>
</dbReference>
<dbReference type="InterPro" id="IPR003057">
    <property type="entry name" value="Invtbrt_color"/>
</dbReference>
<feature type="domain" description="Lipocalin/cytosolic fatty-acid binding" evidence="3">
    <location>
        <begin position="1765"/>
        <end position="1898"/>
    </location>
</feature>
<protein>
    <recommendedName>
        <fullName evidence="3 4">Lipocalin/cytosolic fatty-acid binding domain-containing protein</fullName>
    </recommendedName>
</protein>
<keyword evidence="2" id="KW-0472">Membrane</keyword>
<dbReference type="Proteomes" id="UP000838878">
    <property type="component" value="Chromosome 7"/>
</dbReference>
<dbReference type="GO" id="GO:0000302">
    <property type="term" value="P:response to reactive oxygen species"/>
    <property type="evidence" value="ECO:0007669"/>
    <property type="project" value="TreeGrafter"/>
</dbReference>
<dbReference type="InterPro" id="IPR000566">
    <property type="entry name" value="Lipocln_cytosolic_FA-bd_dom"/>
</dbReference>
<proteinExistence type="predicted"/>
<dbReference type="PROSITE" id="PS00213">
    <property type="entry name" value="LIPOCALIN"/>
    <property type="match status" value="9"/>
</dbReference>
<feature type="domain" description="Lipocalin/cytosolic fatty-acid binding" evidence="3">
    <location>
        <begin position="688"/>
        <end position="820"/>
    </location>
</feature>
<keyword evidence="1" id="KW-1015">Disulfide bond</keyword>
<feature type="domain" description="Lipocalin/cytosolic fatty-acid binding" evidence="4">
    <location>
        <begin position="1940"/>
        <end position="2064"/>
    </location>
</feature>
<accession>A0A8J9YF65</accession>
<dbReference type="InterPro" id="IPR022272">
    <property type="entry name" value="Lipocalin_CS"/>
</dbReference>
<feature type="domain" description="Lipocalin/cytosolic fatty-acid binding" evidence="3">
    <location>
        <begin position="1045"/>
        <end position="1161"/>
    </location>
</feature>
<feature type="domain" description="Lipocalin/cytosolic fatty-acid binding" evidence="3">
    <location>
        <begin position="149"/>
        <end position="268"/>
    </location>
</feature>
<dbReference type="GO" id="GO:0006629">
    <property type="term" value="P:lipid metabolic process"/>
    <property type="evidence" value="ECO:0007669"/>
    <property type="project" value="TreeGrafter"/>
</dbReference>
<evidence type="ECO:0000259" key="3">
    <source>
        <dbReference type="Pfam" id="PF00061"/>
    </source>
</evidence>
<feature type="transmembrane region" description="Helical" evidence="2">
    <location>
        <begin position="3354"/>
        <end position="3373"/>
    </location>
</feature>
<dbReference type="GO" id="GO:0005737">
    <property type="term" value="C:cytoplasm"/>
    <property type="evidence" value="ECO:0007669"/>
    <property type="project" value="TreeGrafter"/>
</dbReference>
<evidence type="ECO:0000259" key="4">
    <source>
        <dbReference type="Pfam" id="PF08212"/>
    </source>
</evidence>
<feature type="non-terminal residue" evidence="5">
    <location>
        <position position="3376"/>
    </location>
</feature>
<gene>
    <name evidence="5" type="ORF">BINO364_LOCUS13781</name>
</gene>
<sequence>MVRGKTKGVDGNFLEETRGNANIQNGTAKFRFESTNSSASMDFWIIITDYNNLAVGYACENLNTTHRSVLLWQLGRTTSFPTDMMEGLLNRTVYTYFGVTSNDLISVDHSATACEILPVIPDGQPVILPGQCDPNKHVVQNFNVTGFMGVWHQISTYFSTNGQGTCNRAQYTLSGNVVNVLNSQVVNLTLDTISGTAIVASNDGSARLLVTLEVTPGNMVQQPLWILATDYTDYAVAYTCADLAGNQRRVNAWIASRSRQLTPAAQIAVNEVIRSELDLNNRYLIPSNQTDAGCFFYPTPVPNQPVTFRGQCDPNTAVVQNFNVSGYLGIWHSIESYPSVFAPGTCNNAHYTLGNNVVDVFNTQVINQTLDTMTGTAVVNSTDGSAKLLVSFPVGNTNVTVSTNYWVLATDYSSFALVYSCININDDERQVFSWKLSRTKQLPINGTTVINEIISTIPVLDQRYYQVDDQTPAGCFYYPEPKQGVPVRFPGQCEDIPVTPNFDMTRFQGTWYEIQAYPKEQQAGQCVSHNFQLFNNAFNLTSFSVIDQFSSVSNGTATITSTDNSAKMLISITSNGQQIEIPYWILDTDYTNYALAYSCVNVDTDFRMVYSWKLSKTKELSTEQLALINNTISRVTVLEERYFEKIDQSADACATLPVISLGQPIILDGQCDPNIQAVQNFNLSSYLGRWRLIESYYQESQDGSCNEATYTLNADNSTVSVYNTQVLDQQLSTITGSARAASDDGSGKLLVTFPGTPAEADYWVLDTDYNSFALVYSCRNLTGNQRRIYSWKLSRTRELSADANTRINSVMNSVNVLNQRYFARIEHSDSTCFYYPEADGNPVMFRGQCNESIPVVDNFNPQAYMNTWYDIESYPVAFQNGTCPTATYTLGANVDVFNTQVVNQQLDTINGVAVLTGPANIAKLNVTFPIAGTNLTAYSPYWVLGTDYTNFALVYSCVNINDEYFRVSSWKLSRTKQLNAAATTAINNLMSTVQVLDNRYYINRNHTDPGCFYFPVPQPGTPVVFPGQCDQTIQAVPNFNMNAFQGTWYEIEAYPKDEQTGQCVSHQYSLNGTNILDLISSSITNQLRDITNSTVTLASAQDSSGKLNIILTSGGSYITIPFWILSTDYNDYALAYSCVNRDQNSRAVYSWKLSKSKTLSASGNNTINNKISEIDVLDNKYYEKIDQSDAGCFYLPETNPGEPVLFDGQCDPNIPVVQNFNATAYAGRWRMIESYASEFQNSAATCSEATYTLSGGIVDVYNTQVINQRLDVINGNATLATTDGSAKLIVNFPNAPVPSDYWVLSTDYNSYALVYSCRNVTATQRRVYSWKLSRTRELSANATTEINRVMNSVNVLNQRYYARIEHSDSACFYYPEADGNPVTFRGQCNESIPVVDNFNPQAYMNTWYDIESYPVAFQNGTCPTATYTLGANVDVFNTQVVNQQLDTINGVAVLTGPANIAKLNVAFPIAGTNLTAYSPYWVLGTDYTNFALVYSCVNINEEYFRVSSWKLSRTKQLTAAATTAINNLMSTVQVLDNRYYINRNHTDPGCFYFPVPQPGTPVVFPGQCDQTIQAVPNFNMNAFQGTWYEIEAYPKDEQTGQCVSHQYSLNGTNILDLISSSITNQLRDITNSTVTLASAQDSSGKLNIILTSGGSYITIPFWILSTDYNDYALAYSCVNRDQNSRAVYSWKLSKSKTLSASGNNTINNKIAEIDVLDNKYYEKIDQSDAGCFYLPETNPGEPVLFDGQCDPNIPVVQNFNATAYAGRWRMIESYTSEFQNSAATCSEATYTLSGGIVDVYNTQVINQRLDVINGNATLATTDGSAKLIVNFPNAPVPSDYWVLSTDYNSYALVYSCRNVTATQRRVYSWKLSRTRELSANATTEINRVMNSVNVLNQRYYARIEHSDSACFYYPEADGNPVTFRGQCNESIPVVDNFNPQAYMNTWYDVESYPVVFQNGTCPTATYTLGANVDVFNTQVVNQQLDTINGVAVLTGPANIAKLNVTFPIAGTNLTAYSPYWVLGTDYTNFALVYSCVNINEEYFRVSSWKLSRTKQLNAAATTAINNLMSTVQVLDNRYYINRNHTDPGCFYFPVPQPGTPVVFPGQCDQTIQAVPNFNMNAFQGTWYEIEAYPKDEQTGQCVSHQYSLNGTNILDLISSSITNQLRDITNSTVTLASAQDSSGKLNIILTSGGSYITIPFWILSTDYNDYALAYSCVNRDQNSRAVYSWKLSKSKTLSASGNITINNKIAEIDVLDNKYYEKIDQSDAGCFYLPETNPGEPVLFDGQCDPNIPVVQNFNATAYAGRWRMIESYASEFQNSAATCSEATYTLSGGIVDVYNTQVINQRLDVINGNATLATTDGSAKLIVNFPNAPVPSDYWVLSTDYNSYALVYSCRNVTATQRRVYSWKLSRTRELSANATTEINRVMNSVNVLNQRYYARIEHSDSACFYYPEADGNPVTFRGQCNESIPVVDNFNPRAYMNTWYDIESYPERFQDGTCPTATYTLGANVDVFNTQVVNQQLDTMNGFAVLTGPANIAKLNVTFPIAGTNLTTSSPYWVLATDYSNYALVYSCVNMNEEYFRISSWKLSRQKSLAPASVAAINTTMNSIPVLRQQYFVARGHTEENCFYYPNNNGGPVVLEGQCESNVAIVNNFNPNAFAGSWYEIYRFPSELQDGECVSSQFNFTNQEFLVNKNYVARERMISLDGRASFATDGRGIINVTLSGQEANFQIFYVMDVNYTDYALLYNCRSINNTHKQVYSWKLSRSQQGLSAEAERNIGEIVNRTRDLFQGYYEITDQTTRGCFHYPEFAQLPYEIELIGSCDPTIRAKANFNVQDYLGKWYEIESYPQPFQFGQCARAQYSLTGDFVTVLNSQVVNNTLAVQNATAVVASDDGSGLLNVTFVLPNNVTNTVNYYVLETDYTSFALVYSCRNLTNGNRTVSSWKLSRFTTLSPLAIPIINSIVDNTEGLHQPYYRSTDQSDAACFYIPDVNKNQAPEFRGQCENIQGLQGFEAHKFLGWWHEIESYPTDNVRGDCRSSEYKQVGNDFQLVETSVTGLSAQMNTSDVTITNNGQIIRIRPDGGEFDRWWVLATDYDNYALLYSCVNVNSTYRRVWSAKYSKSRSLDVNSQNAMAAVIQNTTTLETRFFLITNQSDSACFYYPEPTGNPVILPGTCDESIPVVQNFSTASYSGDWYQIERYPQIHENGTCVGARYTLNTETNVVEVLNWQVVNGVLDEVRGNATVNSTDGSARLLVNLPVRFTDDPEPMMVSMNLYVLATDYVSYSLAYSCVDVNPYRRAVGVWKLSRNRTMPEIGQRAINATIESRPELNHDYFISVEQNDDCPEPDPEPSSAILVNSSIIIMLICTILHLFNFK</sequence>
<dbReference type="OrthoDB" id="565904at2759"/>
<dbReference type="Pfam" id="PF00061">
    <property type="entry name" value="Lipocalin"/>
    <property type="match status" value="10"/>
</dbReference>
<keyword evidence="6" id="KW-1185">Reference proteome</keyword>
<feature type="domain" description="Lipocalin/cytosolic fatty-acid binding" evidence="3">
    <location>
        <begin position="2123"/>
        <end position="2239"/>
    </location>
</feature>
<name>A0A8J9YF65_9NEOP</name>
<feature type="domain" description="Lipocalin/cytosolic fatty-acid binding" evidence="3">
    <location>
        <begin position="2304"/>
        <end position="2437"/>
    </location>
</feature>
<evidence type="ECO:0000313" key="6">
    <source>
        <dbReference type="Proteomes" id="UP000838878"/>
    </source>
</evidence>
<dbReference type="PANTHER" id="PTHR10612">
    <property type="entry name" value="APOLIPOPROTEIN D"/>
    <property type="match status" value="1"/>
</dbReference>
<keyword evidence="2" id="KW-0812">Transmembrane</keyword>
<dbReference type="SUPFAM" id="SSF50814">
    <property type="entry name" value="Lipocalins"/>
    <property type="match status" value="19"/>
</dbReference>
<evidence type="ECO:0000256" key="2">
    <source>
        <dbReference type="SAM" id="Phobius"/>
    </source>
</evidence>
<dbReference type="PANTHER" id="PTHR10612:SF34">
    <property type="entry name" value="APOLIPOPROTEIN D"/>
    <property type="match status" value="1"/>
</dbReference>
<dbReference type="PRINTS" id="PR01273">
    <property type="entry name" value="INVTBRTCOLOR"/>
</dbReference>
<dbReference type="EMBL" id="OV170227">
    <property type="protein sequence ID" value="CAH0728579.1"/>
    <property type="molecule type" value="Genomic_DNA"/>
</dbReference>
<feature type="domain" description="Lipocalin/cytosolic fatty-acid binding" evidence="4">
    <location>
        <begin position="2835"/>
        <end position="2954"/>
    </location>
</feature>
<evidence type="ECO:0000256" key="1">
    <source>
        <dbReference type="ARBA" id="ARBA00023157"/>
    </source>
</evidence>
<evidence type="ECO:0000313" key="5">
    <source>
        <dbReference type="EMBL" id="CAH0728579.1"/>
    </source>
</evidence>
<feature type="domain" description="Lipocalin/cytosolic fatty-acid binding" evidence="4">
    <location>
        <begin position="1401"/>
        <end position="1525"/>
    </location>
</feature>
<feature type="domain" description="Lipocalin/cytosolic fatty-acid binding" evidence="3">
    <location>
        <begin position="508"/>
        <end position="643"/>
    </location>
</feature>
<keyword evidence="2" id="KW-1133">Transmembrane helix</keyword>
<dbReference type="GO" id="GO:0031409">
    <property type="term" value="F:pigment binding"/>
    <property type="evidence" value="ECO:0007669"/>
    <property type="project" value="InterPro"/>
</dbReference>
<dbReference type="Pfam" id="PF08212">
    <property type="entry name" value="Lipocalin_2"/>
    <property type="match status" value="6"/>
</dbReference>
<feature type="domain" description="Lipocalin/cytosolic fatty-acid binding" evidence="3">
    <location>
        <begin position="1584"/>
        <end position="1700"/>
    </location>
</feature>